<keyword evidence="3" id="KW-1185">Reference proteome</keyword>
<name>D0L7I6_GORB4</name>
<dbReference type="Proteomes" id="UP000001219">
    <property type="component" value="Chromosome"/>
</dbReference>
<feature type="transmembrane region" description="Helical" evidence="1">
    <location>
        <begin position="6"/>
        <end position="27"/>
    </location>
</feature>
<dbReference type="AlphaFoldDB" id="D0L7I6"/>
<keyword evidence="1" id="KW-0812">Transmembrane</keyword>
<sequence>MWLTERLSTVIVVAALVAMSSVILALRVTFHRQFARHELLSSLVMGLIAGPIVAVVMVIVGLKAWSV</sequence>
<keyword evidence="1" id="KW-1133">Transmembrane helix</keyword>
<evidence type="ECO:0000313" key="2">
    <source>
        <dbReference type="EMBL" id="ACY23775.1"/>
    </source>
</evidence>
<protein>
    <submittedName>
        <fullName evidence="2">Uncharacterized protein</fullName>
    </submittedName>
</protein>
<reference evidence="2 3" key="2">
    <citation type="journal article" date="2010" name="Stand. Genomic Sci.">
        <title>Complete genome sequence of Gordonia bronchialis type strain (3410).</title>
        <authorList>
            <person name="Ivanova N."/>
            <person name="Sikorski J."/>
            <person name="Jando M."/>
            <person name="Lapidus A."/>
            <person name="Nolan M."/>
            <person name="Lucas S."/>
            <person name="Del Rio T.G."/>
            <person name="Tice H."/>
            <person name="Copeland A."/>
            <person name="Cheng J.F."/>
            <person name="Chen F."/>
            <person name="Bruce D."/>
            <person name="Goodwin L."/>
            <person name="Pitluck S."/>
            <person name="Mavromatis K."/>
            <person name="Ovchinnikova G."/>
            <person name="Pati A."/>
            <person name="Chen A."/>
            <person name="Palaniappan K."/>
            <person name="Land M."/>
            <person name="Hauser L."/>
            <person name="Chang Y.J."/>
            <person name="Jeffries C.D."/>
            <person name="Chain P."/>
            <person name="Saunders E."/>
            <person name="Han C."/>
            <person name="Detter J.C."/>
            <person name="Brettin T."/>
            <person name="Rohde M."/>
            <person name="Goker M."/>
            <person name="Bristow J."/>
            <person name="Eisen J.A."/>
            <person name="Markowitz V."/>
            <person name="Hugenholtz P."/>
            <person name="Klenk H.P."/>
            <person name="Kyrpides N.C."/>
        </authorList>
    </citation>
    <scope>NUCLEOTIDE SEQUENCE [LARGE SCALE GENOMIC DNA]</scope>
    <source>
        <strain evidence="3">ATCC 25592 / DSM 43247 / BCRC 13721 / JCM 3198 / KCTC 3076 / NBRC 16047 / NCTC 10667</strain>
    </source>
</reference>
<keyword evidence="1" id="KW-0472">Membrane</keyword>
<dbReference type="STRING" id="526226.Gbro_4649"/>
<organism evidence="2 3">
    <name type="scientific">Gordonia bronchialis (strain ATCC 25592 / DSM 43247 / BCRC 13721 / JCM 3198 / KCTC 3076 / NBRC 16047 / NCTC 10667)</name>
    <name type="common">Rhodococcus bronchialis</name>
    <dbReference type="NCBI Taxonomy" id="526226"/>
    <lineage>
        <taxon>Bacteria</taxon>
        <taxon>Bacillati</taxon>
        <taxon>Actinomycetota</taxon>
        <taxon>Actinomycetes</taxon>
        <taxon>Mycobacteriales</taxon>
        <taxon>Gordoniaceae</taxon>
        <taxon>Gordonia</taxon>
    </lineage>
</organism>
<proteinExistence type="predicted"/>
<evidence type="ECO:0000256" key="1">
    <source>
        <dbReference type="SAM" id="Phobius"/>
    </source>
</evidence>
<gene>
    <name evidence="2" type="ordered locus">Gbro_4649</name>
</gene>
<accession>D0L7I6</accession>
<reference evidence="3" key="1">
    <citation type="submission" date="2009-10" db="EMBL/GenBank/DDBJ databases">
        <title>The complete chromosome of Gordonia bronchialis DSM 43247.</title>
        <authorList>
            <consortium name="US DOE Joint Genome Institute (JGI-PGF)"/>
            <person name="Lucas S."/>
            <person name="Copeland A."/>
            <person name="Lapidus A."/>
            <person name="Glavina del Rio T."/>
            <person name="Dalin E."/>
            <person name="Tice H."/>
            <person name="Bruce D."/>
            <person name="Goodwin L."/>
            <person name="Pitluck S."/>
            <person name="Kyrpides N."/>
            <person name="Mavromatis K."/>
            <person name="Ivanova N."/>
            <person name="Ovchinnikova G."/>
            <person name="Saunders E."/>
            <person name="Brettin T."/>
            <person name="Detter J.C."/>
            <person name="Han C."/>
            <person name="Larimer F."/>
            <person name="Land M."/>
            <person name="Hauser L."/>
            <person name="Markowitz V."/>
            <person name="Cheng J.-F."/>
            <person name="Hugenholtz P."/>
            <person name="Woyke T."/>
            <person name="Wu D."/>
            <person name="Jando M."/>
            <person name="Schneider S."/>
            <person name="Goeker M."/>
            <person name="Klenk H.-P."/>
            <person name="Eisen J.A."/>
        </authorList>
    </citation>
    <scope>NUCLEOTIDE SEQUENCE [LARGE SCALE GENOMIC DNA]</scope>
    <source>
        <strain evidence="3">ATCC 25592 / DSM 43247 / BCRC 13721 / JCM 3198 / KCTC 3076 / NBRC 16047 / NCTC 10667</strain>
    </source>
</reference>
<dbReference type="EMBL" id="CP001802">
    <property type="protein sequence ID" value="ACY23775.1"/>
    <property type="molecule type" value="Genomic_DNA"/>
</dbReference>
<feature type="transmembrane region" description="Helical" evidence="1">
    <location>
        <begin position="39"/>
        <end position="62"/>
    </location>
</feature>
<dbReference type="HOGENOM" id="CLU_2806413_0_0_11"/>
<dbReference type="KEGG" id="gbr:Gbro_4649"/>
<evidence type="ECO:0000313" key="3">
    <source>
        <dbReference type="Proteomes" id="UP000001219"/>
    </source>
</evidence>